<evidence type="ECO:0000313" key="4">
    <source>
        <dbReference type="Proteomes" id="UP001159363"/>
    </source>
</evidence>
<feature type="region of interest" description="Disordered" evidence="1">
    <location>
        <begin position="1"/>
        <end position="23"/>
    </location>
</feature>
<keyword evidence="2" id="KW-0812">Transmembrane</keyword>
<comment type="caution">
    <text evidence="3">The sequence shown here is derived from an EMBL/GenBank/DDBJ whole genome shotgun (WGS) entry which is preliminary data.</text>
</comment>
<evidence type="ECO:0000256" key="2">
    <source>
        <dbReference type="SAM" id="Phobius"/>
    </source>
</evidence>
<feature type="transmembrane region" description="Helical" evidence="2">
    <location>
        <begin position="739"/>
        <end position="760"/>
    </location>
</feature>
<evidence type="ECO:0000256" key="1">
    <source>
        <dbReference type="SAM" id="MobiDB-lite"/>
    </source>
</evidence>
<keyword evidence="4" id="KW-1185">Reference proteome</keyword>
<dbReference type="Proteomes" id="UP001159363">
    <property type="component" value="Chromosome 4"/>
</dbReference>
<sequence>MKRGKKWKIPEKTRRPAVSSGTIPMCEDPGSNPILWLVWLRLLPPVLIHKLCYAGLYTLSPDQAVTVPHYQGCREITGFISGSGRSGRVEDGVKNSARRRTKEKERRLIDVWPWHALINSAEGGEKRQTNKSRGEHSSRTLGRARRAKVNCSSLANTAREEMSSHDIGQESPWGRGGVAVRLLISHPDEPCLIPGEVVPDASTAPAIDCDTLKNEDFKPYLCKILVTKKNTMTTLGTLLYVIDTFNVLAPRPGTHTGGAAAASGRCWRSTSSRSEGRGRTSSNPGNELAEGMPARSVTGSGRGRLGEIRDPADCIHLHRSRIFACGNRAGRFRWPASFLGDLPFLLHFHSGAAPYSPRFTLIGSQDLDRCNQEAAKTHTAAAHGTKASPLILTHPHTSPDVLLHSTRCSALPHAIAEYFLPRDLVAVYCLARADGLGKGFGKWGRGAPPSPRPLSSLQVSEPLRLASSDPVVAPTRGPAGRTNSSAFVRRPMNYLPPPCPTSQRLIVDELLAEKQSGIGYAQLACALYPVSPSTSAWLWRQSRVVGRTGVARAAGRRLVLPPVAKDAKLVVPGVPDAPAARCLVNLAGGVEGGGVFVLPPRAHPVSRDHWLQAVMPSCHATGLAVRTPSTSITGGRLPVAVFASEVRVRKGRHCHAHQVRNRRYAQGLACCIVLSRGWTLNRADNFGAIIHRKALQITHFCQSLTEERRLGRQVVEVKFVRGNERGSWEISTSAARRPVSYVLVATVAVIMAAAVLPLFTTRDVVPTSRKAKPLTSHLGEPGSIPGGAAPGFSHVGIVAEMPMVGGSPRGSSVSLCSSLTSPHPYRLSRPLRRAVAIAADGDKAPHVSGPGRGRGGCADDRLTLEWKGRGEKRTLAVMHASVTRQSQVGGHNRGGASRVPEPWGNGIFVVLLSRWPVAPLTNTH</sequence>
<accession>A0ABQ9HFD5</accession>
<feature type="region of interest" description="Disordered" evidence="1">
    <location>
        <begin position="255"/>
        <end position="303"/>
    </location>
</feature>
<keyword evidence="2" id="KW-0472">Membrane</keyword>
<reference evidence="3 4" key="1">
    <citation type="submission" date="2023-02" db="EMBL/GenBank/DDBJ databases">
        <title>LHISI_Scaffold_Assembly.</title>
        <authorList>
            <person name="Stuart O.P."/>
            <person name="Cleave R."/>
            <person name="Magrath M.J.L."/>
            <person name="Mikheyev A.S."/>
        </authorList>
    </citation>
    <scope>NUCLEOTIDE SEQUENCE [LARGE SCALE GENOMIC DNA]</scope>
    <source>
        <strain evidence="3">Daus_M_001</strain>
        <tissue evidence="3">Leg muscle</tissue>
    </source>
</reference>
<feature type="compositionally biased region" description="Low complexity" evidence="1">
    <location>
        <begin position="255"/>
        <end position="273"/>
    </location>
</feature>
<feature type="region of interest" description="Disordered" evidence="1">
    <location>
        <begin position="122"/>
        <end position="143"/>
    </location>
</feature>
<evidence type="ECO:0000313" key="3">
    <source>
        <dbReference type="EMBL" id="KAJ8882952.1"/>
    </source>
</evidence>
<proteinExistence type="predicted"/>
<feature type="compositionally biased region" description="Basic and acidic residues" evidence="1">
    <location>
        <begin position="123"/>
        <end position="138"/>
    </location>
</feature>
<gene>
    <name evidence="3" type="ORF">PR048_014791</name>
</gene>
<protein>
    <submittedName>
        <fullName evidence="3">Uncharacterized protein</fullName>
    </submittedName>
</protein>
<organism evidence="3 4">
    <name type="scientific">Dryococelus australis</name>
    <dbReference type="NCBI Taxonomy" id="614101"/>
    <lineage>
        <taxon>Eukaryota</taxon>
        <taxon>Metazoa</taxon>
        <taxon>Ecdysozoa</taxon>
        <taxon>Arthropoda</taxon>
        <taxon>Hexapoda</taxon>
        <taxon>Insecta</taxon>
        <taxon>Pterygota</taxon>
        <taxon>Neoptera</taxon>
        <taxon>Polyneoptera</taxon>
        <taxon>Phasmatodea</taxon>
        <taxon>Verophasmatodea</taxon>
        <taxon>Anareolatae</taxon>
        <taxon>Phasmatidae</taxon>
        <taxon>Eurycanthinae</taxon>
        <taxon>Dryococelus</taxon>
    </lineage>
</organism>
<name>A0ABQ9HFD5_9NEOP</name>
<dbReference type="EMBL" id="JARBHB010000005">
    <property type="protein sequence ID" value="KAJ8882952.1"/>
    <property type="molecule type" value="Genomic_DNA"/>
</dbReference>
<keyword evidence="2" id="KW-1133">Transmembrane helix</keyword>